<dbReference type="SUPFAM" id="SSF48019">
    <property type="entry name" value="post-AAA+ oligomerization domain-like"/>
    <property type="match status" value="1"/>
</dbReference>
<dbReference type="InterPro" id="IPR050238">
    <property type="entry name" value="DNA_Rep/Repair_Clamp_Loader"/>
</dbReference>
<feature type="non-terminal residue" evidence="11">
    <location>
        <position position="1"/>
    </location>
</feature>
<dbReference type="Proteomes" id="UP000027135">
    <property type="component" value="Unassembled WGS sequence"/>
</dbReference>
<evidence type="ECO:0000256" key="2">
    <source>
        <dbReference type="ARBA" id="ARBA00005378"/>
    </source>
</evidence>
<dbReference type="EMBL" id="KK852482">
    <property type="protein sequence ID" value="KDR22894.1"/>
    <property type="molecule type" value="Genomic_DNA"/>
</dbReference>
<comment type="similarity">
    <text evidence="2">Belongs to the activator 1 small subunits family.</text>
</comment>
<dbReference type="GO" id="GO:0003689">
    <property type="term" value="F:DNA clamp loader activity"/>
    <property type="evidence" value="ECO:0007669"/>
    <property type="project" value="TreeGrafter"/>
</dbReference>
<sequence length="333" mass="38889">KMIFHWFHFYYIFLQVQQGDFPHLLVYGPSGAGKKTRIFCLLRELYGPGVERLRLDHMNMHTPSNKKIDITTVSSNYHLEVNPSDVGFHDRVVIQELIKTVAQTHQLDPSGQREFKVVVICEADCLTKDAQHALRRTMEKYVSTCRIILCIYEWFKNAISGRCALHLVQFHPIYYSVCKKECLSLPNELAERIAVQSNRNLRRAILFLESCKVQQYPFQPDQKVVAHDWEIFLKDTAKIIVLEQSPQKLLEIRNRLYELIIHGIPSEFIFKGLLQELVKNCDMQLKTQVIEKAAFFEHRIHLGSKSIIHLEAFVASFMSIYKKFMEETVADLF</sequence>
<dbReference type="Pfam" id="PF21960">
    <property type="entry name" value="RCF1-5-like_lid"/>
    <property type="match status" value="1"/>
</dbReference>
<keyword evidence="3" id="KW-0235">DNA replication</keyword>
<keyword evidence="12" id="KW-1185">Reference proteome</keyword>
<dbReference type="OMA" id="LKADIMH"/>
<evidence type="ECO:0000256" key="8">
    <source>
        <dbReference type="ARBA" id="ARBA00076818"/>
    </source>
</evidence>
<dbReference type="FunFam" id="3.40.50.300:FF:000136">
    <property type="entry name" value="Replication factor C subunit 5"/>
    <property type="match status" value="1"/>
</dbReference>
<evidence type="ECO:0000256" key="7">
    <source>
        <dbReference type="ARBA" id="ARBA00070184"/>
    </source>
</evidence>
<evidence type="ECO:0000256" key="6">
    <source>
        <dbReference type="ARBA" id="ARBA00062267"/>
    </source>
</evidence>
<comment type="subunit">
    <text evidence="6">Subunit of the RFC complex, an heteropentameric complex consisting of a large subunit RFC1 and four small subunits RFC2, RFC3, RFC4 and RFC5; the RFC complex interacts with PCNA. Forms an heterotetrameric complex with RFC2, RFC4 and RFC5; this complex has ATPase activity but is not stimulated by PCNA. The heterotetramer of subunits RFC2, RFC3, RFC4 and RFC5 interacts with RAD17. Interacts with CNTD1; this interaction facilitates crossover formation.</text>
</comment>
<dbReference type="Gene3D" id="3.40.50.300">
    <property type="entry name" value="P-loop containing nucleotide triphosphate hydrolases"/>
    <property type="match status" value="1"/>
</dbReference>
<dbReference type="Gene3D" id="1.10.8.60">
    <property type="match status" value="1"/>
</dbReference>
<dbReference type="GO" id="GO:0005663">
    <property type="term" value="C:DNA replication factor C complex"/>
    <property type="evidence" value="ECO:0007669"/>
    <property type="project" value="TreeGrafter"/>
</dbReference>
<dbReference type="eggNOG" id="KOG2035">
    <property type="taxonomic scope" value="Eukaryota"/>
</dbReference>
<protein>
    <recommendedName>
        <fullName evidence="7">Replication factor C subunit 3</fullName>
    </recommendedName>
    <alternativeName>
        <fullName evidence="9">Activator 1 38 kDa subunit</fullName>
    </alternativeName>
    <alternativeName>
        <fullName evidence="10">Activator 1 subunit 3</fullName>
    </alternativeName>
    <alternativeName>
        <fullName evidence="8">Replication factor C 38 kDa subunit</fullName>
    </alternativeName>
</protein>
<evidence type="ECO:0000256" key="5">
    <source>
        <dbReference type="ARBA" id="ARBA00058626"/>
    </source>
</evidence>
<dbReference type="GO" id="GO:0006281">
    <property type="term" value="P:DNA repair"/>
    <property type="evidence" value="ECO:0007669"/>
    <property type="project" value="UniProtKB-ARBA"/>
</dbReference>
<dbReference type="SUPFAM" id="SSF52540">
    <property type="entry name" value="P-loop containing nucleoside triphosphate hydrolases"/>
    <property type="match status" value="1"/>
</dbReference>
<dbReference type="FunCoup" id="A0A067RSU6">
    <property type="interactions" value="1696"/>
</dbReference>
<dbReference type="PANTHER" id="PTHR11669:SF1">
    <property type="entry name" value="REPLICATION FACTOR C SUBUNIT 3"/>
    <property type="match status" value="1"/>
</dbReference>
<dbReference type="GO" id="GO:0003677">
    <property type="term" value="F:DNA binding"/>
    <property type="evidence" value="ECO:0007669"/>
    <property type="project" value="InterPro"/>
</dbReference>
<dbReference type="FunFam" id="1.20.272.10:FF:000002">
    <property type="entry name" value="Replication factor C subunit 3"/>
    <property type="match status" value="1"/>
</dbReference>
<evidence type="ECO:0000313" key="11">
    <source>
        <dbReference type="EMBL" id="KDR22894.1"/>
    </source>
</evidence>
<dbReference type="FunFam" id="1.10.8.60:FF:000030">
    <property type="entry name" value="replication factor C subunit 3"/>
    <property type="match status" value="1"/>
</dbReference>
<comment type="function">
    <text evidence="5">Subunit of the replication factor C (RFC) complex which acts during elongation of primed DNA templates by DNA polymerases delta and epsilon, and is necessary for ATP-dependent loading of proliferating cell nuclear antigen (PCNA) onto primed DNA.</text>
</comment>
<dbReference type="InterPro" id="IPR027417">
    <property type="entry name" value="P-loop_NTPase"/>
</dbReference>
<keyword evidence="4" id="KW-0539">Nucleus</keyword>
<name>A0A067RSU6_ZOONE</name>
<dbReference type="Gene3D" id="1.20.272.10">
    <property type="match status" value="1"/>
</dbReference>
<dbReference type="InterPro" id="IPR008921">
    <property type="entry name" value="DNA_pol3_clamp-load_cplx_C"/>
</dbReference>
<evidence type="ECO:0000256" key="4">
    <source>
        <dbReference type="ARBA" id="ARBA00023242"/>
    </source>
</evidence>
<comment type="subcellular location">
    <subcellularLocation>
        <location evidence="1">Nucleus</location>
    </subcellularLocation>
</comment>
<gene>
    <name evidence="11" type="ORF">L798_14749</name>
</gene>
<evidence type="ECO:0000256" key="9">
    <source>
        <dbReference type="ARBA" id="ARBA00079394"/>
    </source>
</evidence>
<reference evidence="11 12" key="1">
    <citation type="journal article" date="2014" name="Nat. Commun.">
        <title>Molecular traces of alternative social organization in a termite genome.</title>
        <authorList>
            <person name="Terrapon N."/>
            <person name="Li C."/>
            <person name="Robertson H.M."/>
            <person name="Ji L."/>
            <person name="Meng X."/>
            <person name="Booth W."/>
            <person name="Chen Z."/>
            <person name="Childers C.P."/>
            <person name="Glastad K.M."/>
            <person name="Gokhale K."/>
            <person name="Gowin J."/>
            <person name="Gronenberg W."/>
            <person name="Hermansen R.A."/>
            <person name="Hu H."/>
            <person name="Hunt B.G."/>
            <person name="Huylmans A.K."/>
            <person name="Khalil S.M."/>
            <person name="Mitchell R.D."/>
            <person name="Munoz-Torres M.C."/>
            <person name="Mustard J.A."/>
            <person name="Pan H."/>
            <person name="Reese J.T."/>
            <person name="Scharf M.E."/>
            <person name="Sun F."/>
            <person name="Vogel H."/>
            <person name="Xiao J."/>
            <person name="Yang W."/>
            <person name="Yang Z."/>
            <person name="Yang Z."/>
            <person name="Zhou J."/>
            <person name="Zhu J."/>
            <person name="Brent C.S."/>
            <person name="Elsik C.G."/>
            <person name="Goodisman M.A."/>
            <person name="Liberles D.A."/>
            <person name="Roe R.M."/>
            <person name="Vargo E.L."/>
            <person name="Vilcinskas A."/>
            <person name="Wang J."/>
            <person name="Bornberg-Bauer E."/>
            <person name="Korb J."/>
            <person name="Zhang G."/>
            <person name="Liebig J."/>
        </authorList>
    </citation>
    <scope>NUCLEOTIDE SEQUENCE [LARGE SCALE GENOMIC DNA]</scope>
    <source>
        <tissue evidence="11">Whole organism</tissue>
    </source>
</reference>
<dbReference type="AlphaFoldDB" id="A0A067RSU6"/>
<dbReference type="GO" id="GO:0006271">
    <property type="term" value="P:DNA strand elongation involved in DNA replication"/>
    <property type="evidence" value="ECO:0007669"/>
    <property type="project" value="UniProtKB-ARBA"/>
</dbReference>
<evidence type="ECO:0000313" key="12">
    <source>
        <dbReference type="Proteomes" id="UP000027135"/>
    </source>
</evidence>
<accession>A0A067RSU6</accession>
<dbReference type="PANTHER" id="PTHR11669">
    <property type="entry name" value="REPLICATION FACTOR C / DNA POLYMERASE III GAMMA-TAU SUBUNIT"/>
    <property type="match status" value="1"/>
</dbReference>
<organism evidence="11 12">
    <name type="scientific">Zootermopsis nevadensis</name>
    <name type="common">Dampwood termite</name>
    <dbReference type="NCBI Taxonomy" id="136037"/>
    <lineage>
        <taxon>Eukaryota</taxon>
        <taxon>Metazoa</taxon>
        <taxon>Ecdysozoa</taxon>
        <taxon>Arthropoda</taxon>
        <taxon>Hexapoda</taxon>
        <taxon>Insecta</taxon>
        <taxon>Pterygota</taxon>
        <taxon>Neoptera</taxon>
        <taxon>Polyneoptera</taxon>
        <taxon>Dictyoptera</taxon>
        <taxon>Blattodea</taxon>
        <taxon>Blattoidea</taxon>
        <taxon>Termitoidae</taxon>
        <taxon>Termopsidae</taxon>
        <taxon>Zootermopsis</taxon>
    </lineage>
</organism>
<dbReference type="InParanoid" id="A0A067RSU6"/>
<dbReference type="Pfam" id="PF22534">
    <property type="entry name" value="RFC_C"/>
    <property type="match status" value="1"/>
</dbReference>
<dbReference type="GO" id="GO:0005634">
    <property type="term" value="C:nucleus"/>
    <property type="evidence" value="ECO:0007669"/>
    <property type="project" value="UniProtKB-SubCell"/>
</dbReference>
<evidence type="ECO:0000256" key="3">
    <source>
        <dbReference type="ARBA" id="ARBA00022705"/>
    </source>
</evidence>
<evidence type="ECO:0000256" key="10">
    <source>
        <dbReference type="ARBA" id="ARBA00080379"/>
    </source>
</evidence>
<evidence type="ECO:0000256" key="1">
    <source>
        <dbReference type="ARBA" id="ARBA00004123"/>
    </source>
</evidence>
<proteinExistence type="inferred from homology"/>
<dbReference type="STRING" id="136037.A0A067RSU6"/>